<reference evidence="1 2" key="1">
    <citation type="submission" date="2015-09" db="EMBL/GenBank/DDBJ databases">
        <title>Draft genome sequence of Aliiroseovarius crassostreae CV919-312TSm, the causative agent of Roseovarius Oyster Disease (formerly Juvenile Oyster Disease).</title>
        <authorList>
            <person name="Kessner L."/>
            <person name="Spinard E."/>
            <person name="Nelson D."/>
        </authorList>
    </citation>
    <scope>NUCLEOTIDE SEQUENCE [LARGE SCALE GENOMIC DNA]</scope>
    <source>
        <strain evidence="1 2">CV919-312</strain>
    </source>
</reference>
<organism evidence="1 2">
    <name type="scientific">Aliiroseovarius crassostreae</name>
    <dbReference type="NCBI Taxonomy" id="154981"/>
    <lineage>
        <taxon>Bacteria</taxon>
        <taxon>Pseudomonadati</taxon>
        <taxon>Pseudomonadota</taxon>
        <taxon>Alphaproteobacteria</taxon>
        <taxon>Rhodobacterales</taxon>
        <taxon>Paracoccaceae</taxon>
        <taxon>Aliiroseovarius</taxon>
    </lineage>
</organism>
<dbReference type="AlphaFoldDB" id="A0A0P7IV15"/>
<name>A0A0P7IV15_9RHOB</name>
<dbReference type="InterPro" id="IPR029063">
    <property type="entry name" value="SAM-dependent_MTases_sf"/>
</dbReference>
<evidence type="ECO:0000313" key="2">
    <source>
        <dbReference type="Proteomes" id="UP000050471"/>
    </source>
</evidence>
<dbReference type="Gene3D" id="3.40.50.150">
    <property type="entry name" value="Vaccinia Virus protein VP39"/>
    <property type="match status" value="1"/>
</dbReference>
<dbReference type="SUPFAM" id="SSF53335">
    <property type="entry name" value="S-adenosyl-L-methionine-dependent methyltransferases"/>
    <property type="match status" value="1"/>
</dbReference>
<evidence type="ECO:0000313" key="1">
    <source>
        <dbReference type="EMBL" id="KPN62904.1"/>
    </source>
</evidence>
<sequence length="180" mass="19833">MNTAIRTLPDPETLVLSDKIKVPEAVTKDPIIGQELTVSEEVSAESWLTSILRSQDVIEIGCDVGRRAAYLSQVARRIVCTDTEAKRRTFAEQTIAMNRVCNTVVVDDLKPEDLALGDVLLLNSRRPISQKHLDAISDRPTRMIVVLGPLSKELARDILSAGYEYCSEFSRGAVFCAEAA</sequence>
<keyword evidence="2" id="KW-1185">Reference proteome</keyword>
<proteinExistence type="predicted"/>
<dbReference type="EMBL" id="LKBA01000008">
    <property type="protein sequence ID" value="KPN62904.1"/>
    <property type="molecule type" value="Genomic_DNA"/>
</dbReference>
<evidence type="ECO:0008006" key="3">
    <source>
        <dbReference type="Google" id="ProtNLM"/>
    </source>
</evidence>
<dbReference type="STRING" id="154981.AKJ29_01805"/>
<dbReference type="Proteomes" id="UP000050471">
    <property type="component" value="Unassembled WGS sequence"/>
</dbReference>
<comment type="caution">
    <text evidence="1">The sequence shown here is derived from an EMBL/GenBank/DDBJ whole genome shotgun (WGS) entry which is preliminary data.</text>
</comment>
<gene>
    <name evidence="1" type="ORF">AKJ29_01805</name>
</gene>
<accession>A0A0P7IV15</accession>
<dbReference type="RefSeq" id="WP_055190809.1">
    <property type="nucleotide sequence ID" value="NZ_FPBS01000061.1"/>
</dbReference>
<protein>
    <recommendedName>
        <fullName evidence="3">Methyltransferase small domain-containing protein</fullName>
    </recommendedName>
</protein>